<dbReference type="PANTHER" id="PTHR38731">
    <property type="entry name" value="LIPL45-RELATED LIPOPROTEIN-RELATED"/>
    <property type="match status" value="1"/>
</dbReference>
<dbReference type="InterPro" id="IPR006860">
    <property type="entry name" value="FecR"/>
</dbReference>
<protein>
    <submittedName>
        <fullName evidence="3">FecR family protein</fullName>
    </submittedName>
</protein>
<comment type="caution">
    <text evidence="3">The sequence shown here is derived from an EMBL/GenBank/DDBJ whole genome shotgun (WGS) entry which is preliminary data.</text>
</comment>
<dbReference type="Pfam" id="PF04773">
    <property type="entry name" value="FecR"/>
    <property type="match status" value="1"/>
</dbReference>
<evidence type="ECO:0000256" key="1">
    <source>
        <dbReference type="SAM" id="MobiDB-lite"/>
    </source>
</evidence>
<feature type="region of interest" description="Disordered" evidence="1">
    <location>
        <begin position="333"/>
        <end position="462"/>
    </location>
</feature>
<feature type="compositionally biased region" description="Low complexity" evidence="1">
    <location>
        <begin position="366"/>
        <end position="379"/>
    </location>
</feature>
<evidence type="ECO:0000313" key="3">
    <source>
        <dbReference type="EMBL" id="TDO95253.1"/>
    </source>
</evidence>
<sequence length="481" mass="53304">MRNKKKILVIVFILVFIFSGVSMAFNLKIKLEDNLLLSESEKKVSLRLEDEAGELVKDNRRLMLKVTRGGVLENEYLNEGIKLVDGKAEFTYLAPKSLGRSEIVIIDTQTNKSIKKSLIIVNRKQLQRHSESGYAAITDFEGEVLVKSGENDSWDSAVVGQKLHKNDFIKTQVNSWSTLSLFDGSEITIEPATEFKIVNLTGDVNKEKLDQGIFKLIMGTVINKVNELTGRGSRYEIETDSATAGVRGTYFEVSYQEGKNLVRVYEGSVRTEAKSTDRVYVINEQEEITIDQNAAATVSEAGIQNQIKKHNTTQAEKIKEIEAKKEEIREKVLENKARAESNKLNNKGGKNNSDFNNGNKEDNKGRGNNSSNSDNGKSINNKEKGNNNSSSNNDNRENNNDRGNSSNSNNGKDGNSSSNSNNGDGGNENIPSNGKSGTDNFNSSNNNKGNNQGSPNKGGRAQINEKRINDLLKSEYFFLYS</sequence>
<name>A0A4R6M230_9FIRM</name>
<dbReference type="EMBL" id="SNWX01000001">
    <property type="protein sequence ID" value="TDO95253.1"/>
    <property type="molecule type" value="Genomic_DNA"/>
</dbReference>
<evidence type="ECO:0000259" key="2">
    <source>
        <dbReference type="Pfam" id="PF04773"/>
    </source>
</evidence>
<feature type="compositionally biased region" description="Low complexity" evidence="1">
    <location>
        <begin position="401"/>
        <end position="459"/>
    </location>
</feature>
<proteinExistence type="predicted"/>
<dbReference type="PANTHER" id="PTHR38731:SF1">
    <property type="entry name" value="FECR PROTEIN DOMAIN-CONTAINING PROTEIN"/>
    <property type="match status" value="1"/>
</dbReference>
<feature type="domain" description="FecR protein" evidence="2">
    <location>
        <begin position="168"/>
        <end position="270"/>
    </location>
</feature>
<accession>A0A4R6M230</accession>
<feature type="compositionally biased region" description="Low complexity" evidence="1">
    <location>
        <begin position="342"/>
        <end position="352"/>
    </location>
</feature>
<dbReference type="Gene3D" id="2.60.120.1440">
    <property type="match status" value="1"/>
</dbReference>
<dbReference type="Proteomes" id="UP000295064">
    <property type="component" value="Unassembled WGS sequence"/>
</dbReference>
<organism evidence="3 4">
    <name type="scientific">Halanaerobium saccharolyticum</name>
    <dbReference type="NCBI Taxonomy" id="43595"/>
    <lineage>
        <taxon>Bacteria</taxon>
        <taxon>Bacillati</taxon>
        <taxon>Bacillota</taxon>
        <taxon>Clostridia</taxon>
        <taxon>Halanaerobiales</taxon>
        <taxon>Halanaerobiaceae</taxon>
        <taxon>Halanaerobium</taxon>
    </lineage>
</organism>
<dbReference type="AlphaFoldDB" id="A0A4R6M230"/>
<gene>
    <name evidence="3" type="ORF">DFR79_101254</name>
</gene>
<reference evidence="3 4" key="1">
    <citation type="submission" date="2019-03" db="EMBL/GenBank/DDBJ databases">
        <title>Subsurface microbial communities from deep shales in Ohio and West Virginia, USA.</title>
        <authorList>
            <person name="Wrighton K."/>
        </authorList>
    </citation>
    <scope>NUCLEOTIDE SEQUENCE [LARGE SCALE GENOMIC DNA]</scope>
    <source>
        <strain evidence="3 4">MA284_T2</strain>
    </source>
</reference>
<evidence type="ECO:0000313" key="4">
    <source>
        <dbReference type="Proteomes" id="UP000295064"/>
    </source>
</evidence>